<feature type="domain" description="ABC transporter" evidence="4">
    <location>
        <begin position="2"/>
        <end position="200"/>
    </location>
</feature>
<dbReference type="InterPro" id="IPR027417">
    <property type="entry name" value="P-loop_NTPase"/>
</dbReference>
<gene>
    <name evidence="5" type="ORF">JFL43_03010</name>
</gene>
<evidence type="ECO:0000256" key="1">
    <source>
        <dbReference type="ARBA" id="ARBA00022448"/>
    </source>
</evidence>
<accession>A0ABS1H3G1</accession>
<dbReference type="PROSITE" id="PS50893">
    <property type="entry name" value="ABC_TRANSPORTER_2"/>
    <property type="match status" value="1"/>
</dbReference>
<evidence type="ECO:0000313" key="6">
    <source>
        <dbReference type="Proteomes" id="UP000618943"/>
    </source>
</evidence>
<sequence length="253" mass="29563">MNRFELIVLLNKTTTIKCILNILQRDAGDIRIFGKQMKEAEIEVKEEIGVVFDDIQFPEPLNPSQINNFMKKLYKKWDSTYYFELLEKFQVPQKKTMKELSRGMRMKLSLAVALAHHPKLLILDEPTSGLDPIIREEILDLFLDFMQDESHSILFSSHITSDLEKIADYITFIHQGKIQFSEEKDLLLEEYGIFRGDDQELQAIPPTAIKGIRRNTYSVEALVKRTEVNEFFTLEKPTIEEIMLFTVKEVTNR</sequence>
<name>A0ABS1H3G1_9BACL</name>
<evidence type="ECO:0000256" key="3">
    <source>
        <dbReference type="ARBA" id="ARBA00022840"/>
    </source>
</evidence>
<dbReference type="CDD" id="cd03230">
    <property type="entry name" value="ABC_DR_subfamily_A"/>
    <property type="match status" value="1"/>
</dbReference>
<dbReference type="Proteomes" id="UP000618943">
    <property type="component" value="Unassembled WGS sequence"/>
</dbReference>
<dbReference type="Gene3D" id="3.40.50.300">
    <property type="entry name" value="P-loop containing nucleotide triphosphate hydrolases"/>
    <property type="match status" value="1"/>
</dbReference>
<comment type="caution">
    <text evidence="5">The sequence shown here is derived from an EMBL/GenBank/DDBJ whole genome shotgun (WGS) entry which is preliminary data.</text>
</comment>
<dbReference type="SUPFAM" id="SSF52540">
    <property type="entry name" value="P-loop containing nucleoside triphosphate hydrolases"/>
    <property type="match status" value="1"/>
</dbReference>
<reference evidence="5 6" key="1">
    <citation type="submission" date="2020-12" db="EMBL/GenBank/DDBJ databases">
        <title>YIM B01967 draft genome.</title>
        <authorList>
            <person name="Yan X."/>
        </authorList>
    </citation>
    <scope>NUCLEOTIDE SEQUENCE [LARGE SCALE GENOMIC DNA]</scope>
    <source>
        <strain evidence="5 6">YIM B01967</strain>
    </source>
</reference>
<keyword evidence="6" id="KW-1185">Reference proteome</keyword>
<proteinExistence type="predicted"/>
<dbReference type="InterPro" id="IPR051782">
    <property type="entry name" value="ABC_Transporter_VariousFunc"/>
</dbReference>
<evidence type="ECO:0000313" key="5">
    <source>
        <dbReference type="EMBL" id="MBK3493844.1"/>
    </source>
</evidence>
<protein>
    <submittedName>
        <fullName evidence="5">ABC transporter ATP-binding protein</fullName>
    </submittedName>
</protein>
<dbReference type="GO" id="GO:0005524">
    <property type="term" value="F:ATP binding"/>
    <property type="evidence" value="ECO:0007669"/>
    <property type="project" value="UniProtKB-KW"/>
</dbReference>
<evidence type="ECO:0000259" key="4">
    <source>
        <dbReference type="PROSITE" id="PS50893"/>
    </source>
</evidence>
<keyword evidence="1" id="KW-0813">Transport</keyword>
<dbReference type="Pfam" id="PF00005">
    <property type="entry name" value="ABC_tran"/>
    <property type="match status" value="1"/>
</dbReference>
<dbReference type="InterPro" id="IPR003439">
    <property type="entry name" value="ABC_transporter-like_ATP-bd"/>
</dbReference>
<keyword evidence="2" id="KW-0547">Nucleotide-binding</keyword>
<dbReference type="PANTHER" id="PTHR42939">
    <property type="entry name" value="ABC TRANSPORTER ATP-BINDING PROTEIN ALBC-RELATED"/>
    <property type="match status" value="1"/>
</dbReference>
<evidence type="ECO:0000256" key="2">
    <source>
        <dbReference type="ARBA" id="ARBA00022741"/>
    </source>
</evidence>
<organism evidence="5 6">
    <name type="scientific">Viridibacillus soli</name>
    <dbReference type="NCBI Taxonomy" id="2798301"/>
    <lineage>
        <taxon>Bacteria</taxon>
        <taxon>Bacillati</taxon>
        <taxon>Bacillota</taxon>
        <taxon>Bacilli</taxon>
        <taxon>Bacillales</taxon>
        <taxon>Caryophanaceae</taxon>
        <taxon>Viridibacillus</taxon>
    </lineage>
</organism>
<dbReference type="EMBL" id="JAEOAH010000003">
    <property type="protein sequence ID" value="MBK3493844.1"/>
    <property type="molecule type" value="Genomic_DNA"/>
</dbReference>
<dbReference type="PANTHER" id="PTHR42939:SF3">
    <property type="entry name" value="ABC TRANSPORTER ATP-BINDING COMPONENT"/>
    <property type="match status" value="1"/>
</dbReference>
<keyword evidence="3 5" id="KW-0067">ATP-binding</keyword>